<dbReference type="OrthoDB" id="9758472at2"/>
<dbReference type="Gene3D" id="2.60.40.1120">
    <property type="entry name" value="Carboxypeptidase-like, regulatory domain"/>
    <property type="match status" value="1"/>
</dbReference>
<evidence type="ECO:0000256" key="14">
    <source>
        <dbReference type="PROSITE-ProRule" id="PRU01360"/>
    </source>
</evidence>
<dbReference type="Pfam" id="PF07715">
    <property type="entry name" value="Plug"/>
    <property type="match status" value="1"/>
</dbReference>
<evidence type="ECO:0000256" key="16">
    <source>
        <dbReference type="SAM" id="SignalP"/>
    </source>
</evidence>
<feature type="signal peptide" evidence="16">
    <location>
        <begin position="1"/>
        <end position="20"/>
    </location>
</feature>
<dbReference type="GO" id="GO:0015344">
    <property type="term" value="F:siderophore uptake transmembrane transporter activity"/>
    <property type="evidence" value="ECO:0007669"/>
    <property type="project" value="TreeGrafter"/>
</dbReference>
<keyword evidence="3 14" id="KW-0813">Transport</keyword>
<keyword evidence="13 14" id="KW-0998">Cell outer membrane</keyword>
<keyword evidence="7 16" id="KW-0732">Signal</keyword>
<evidence type="ECO:0000313" key="20">
    <source>
        <dbReference type="Proteomes" id="UP000198748"/>
    </source>
</evidence>
<keyword evidence="5" id="KW-0410">Iron transport</keyword>
<evidence type="ECO:0000256" key="15">
    <source>
        <dbReference type="RuleBase" id="RU003357"/>
    </source>
</evidence>
<organism evidence="19 20">
    <name type="scientific">Dyadobacter soli</name>
    <dbReference type="NCBI Taxonomy" id="659014"/>
    <lineage>
        <taxon>Bacteria</taxon>
        <taxon>Pseudomonadati</taxon>
        <taxon>Bacteroidota</taxon>
        <taxon>Cytophagia</taxon>
        <taxon>Cytophagales</taxon>
        <taxon>Spirosomataceae</taxon>
        <taxon>Dyadobacter</taxon>
    </lineage>
</organism>
<keyword evidence="4 14" id="KW-1134">Transmembrane beta strand</keyword>
<evidence type="ECO:0000256" key="9">
    <source>
        <dbReference type="ARBA" id="ARBA00023065"/>
    </source>
</evidence>
<evidence type="ECO:0000256" key="4">
    <source>
        <dbReference type="ARBA" id="ARBA00022452"/>
    </source>
</evidence>
<dbReference type="GO" id="GO:0009279">
    <property type="term" value="C:cell outer membrane"/>
    <property type="evidence" value="ECO:0007669"/>
    <property type="project" value="UniProtKB-SubCell"/>
</dbReference>
<dbReference type="InterPro" id="IPR012910">
    <property type="entry name" value="Plug_dom"/>
</dbReference>
<keyword evidence="12 19" id="KW-0675">Receptor</keyword>
<dbReference type="EMBL" id="FNAN01000012">
    <property type="protein sequence ID" value="SDF79246.1"/>
    <property type="molecule type" value="Genomic_DNA"/>
</dbReference>
<evidence type="ECO:0000256" key="2">
    <source>
        <dbReference type="ARBA" id="ARBA00009810"/>
    </source>
</evidence>
<dbReference type="Gene3D" id="2.170.130.10">
    <property type="entry name" value="TonB-dependent receptor, plug domain"/>
    <property type="match status" value="1"/>
</dbReference>
<dbReference type="InterPro" id="IPR010105">
    <property type="entry name" value="TonB_sidphr_rcpt"/>
</dbReference>
<keyword evidence="6 14" id="KW-0812">Transmembrane</keyword>
<evidence type="ECO:0000256" key="8">
    <source>
        <dbReference type="ARBA" id="ARBA00023004"/>
    </source>
</evidence>
<feature type="domain" description="TonB-dependent receptor-like beta-barrel" evidence="17">
    <location>
        <begin position="439"/>
        <end position="836"/>
    </location>
</feature>
<evidence type="ECO:0000256" key="6">
    <source>
        <dbReference type="ARBA" id="ARBA00022692"/>
    </source>
</evidence>
<dbReference type="GO" id="GO:0015891">
    <property type="term" value="P:siderophore transport"/>
    <property type="evidence" value="ECO:0007669"/>
    <property type="project" value="InterPro"/>
</dbReference>
<sequence length="862" mass="95075">MKTLFKLAVLMLAIPLMLHAQVKSVLDKRITISLDQIALSDALAAVGEQAQCTFSYSGTYLDVHRKVSLNVKDVTVKEALTQLIGEAADRVKVQGNKILILAKTEGRGNVKGAVRTSDGQAAEFVNILVKRTGKGAQTDARGEYVVKNVPAGKQIVVIQLLGYEAIEQEVEVLADQTVTMQDVSLNEDSKTLQELVVTGSANKFGNKESDYVARMPLKNLENPQVYSVVGKALMNEQMITRLEESFRNVPGATSTRTGAGMPAFISRGFQSGDNLRNGMATFLKTGIDPAIVERVEVIRGPSSTLFGSAMVSFNGLVNYVTKKPFEKLGGEVSYSTGSNDLSRFTVDVNTPVNRDKTLLFRFNAAAQKENSFQDQGFSHTTAIAPSFTYKASDRLTLNLNADIQTAKATSATLLTIGAGVKAKAFDELKLGYKRSLIDNSASSIQASNNVYFQAEYKLSPNWTSQTNYAWSLGTYDHFNQFNYTWMTDSTIRRQVSVWFPDKWGRKQIQQNFIGDFQVGPIRNRLLLGVDYLTQYRHMHYGVVTLDTVNINKASRSLDNDQIQTLFTKLNAPESINKQYSYSAYASDMINFTRQLMVLLSLRVDRFVNDGTLNNLTGITTGDFKQTALSPKLGIVYQPLPDRISLFANYMNGFKNIPAASQPDGTVSNFKPQQANQWEIGAKVNLLANKLSATISYYDIAVKNSTYLKTINNQNFMVQDGTQESKGIEAELIASPVRGLNIVMGYGYNDNEFSRAAEAVLGKRAVSTPKNTANLWVSYQVNAGSLRGFGLGAGGYYVSESYFNAANTFTLPSYTLVNATLFYDQPRFRISLKGDNLLNEKYWLSDGSPQKPANVMAGVALKF</sequence>
<keyword evidence="10 15" id="KW-0798">TonB box</keyword>
<dbReference type="InterPro" id="IPR000531">
    <property type="entry name" value="Beta-barrel_TonB"/>
</dbReference>
<evidence type="ECO:0000259" key="18">
    <source>
        <dbReference type="Pfam" id="PF07715"/>
    </source>
</evidence>
<dbReference type="Pfam" id="PF13715">
    <property type="entry name" value="CarbopepD_reg_2"/>
    <property type="match status" value="1"/>
</dbReference>
<evidence type="ECO:0000313" key="19">
    <source>
        <dbReference type="EMBL" id="SDF79246.1"/>
    </source>
</evidence>
<dbReference type="AlphaFoldDB" id="A0A1G7NYW9"/>
<keyword evidence="9" id="KW-0406">Ion transport</keyword>
<evidence type="ECO:0000259" key="17">
    <source>
        <dbReference type="Pfam" id="PF00593"/>
    </source>
</evidence>
<comment type="subcellular location">
    <subcellularLocation>
        <location evidence="1 14">Cell outer membrane</location>
        <topology evidence="1 14">Multi-pass membrane protein</topology>
    </subcellularLocation>
</comment>
<dbReference type="RefSeq" id="WP_090154214.1">
    <property type="nucleotide sequence ID" value="NZ_FNAN01000012.1"/>
</dbReference>
<evidence type="ECO:0000256" key="10">
    <source>
        <dbReference type="ARBA" id="ARBA00023077"/>
    </source>
</evidence>
<dbReference type="GO" id="GO:0038023">
    <property type="term" value="F:signaling receptor activity"/>
    <property type="evidence" value="ECO:0007669"/>
    <property type="project" value="InterPro"/>
</dbReference>
<gene>
    <name evidence="19" type="ORF">SAMN04487996_112209</name>
</gene>
<protein>
    <submittedName>
        <fullName evidence="19">TonB-dependent siderophore receptor</fullName>
    </submittedName>
</protein>
<feature type="domain" description="TonB-dependent receptor plug" evidence="18">
    <location>
        <begin position="220"/>
        <end position="309"/>
    </location>
</feature>
<keyword evidence="20" id="KW-1185">Reference proteome</keyword>
<dbReference type="STRING" id="659014.SAMN04487996_112209"/>
<dbReference type="InterPro" id="IPR039426">
    <property type="entry name" value="TonB-dep_rcpt-like"/>
</dbReference>
<evidence type="ECO:0000256" key="1">
    <source>
        <dbReference type="ARBA" id="ARBA00004571"/>
    </source>
</evidence>
<dbReference type="SUPFAM" id="SSF49464">
    <property type="entry name" value="Carboxypeptidase regulatory domain-like"/>
    <property type="match status" value="1"/>
</dbReference>
<evidence type="ECO:0000256" key="11">
    <source>
        <dbReference type="ARBA" id="ARBA00023136"/>
    </source>
</evidence>
<evidence type="ECO:0000256" key="5">
    <source>
        <dbReference type="ARBA" id="ARBA00022496"/>
    </source>
</evidence>
<feature type="chain" id="PRO_5011695428" evidence="16">
    <location>
        <begin position="21"/>
        <end position="862"/>
    </location>
</feature>
<name>A0A1G7NYW9_9BACT</name>
<dbReference type="InterPro" id="IPR036942">
    <property type="entry name" value="Beta-barrel_TonB_sf"/>
</dbReference>
<evidence type="ECO:0000256" key="7">
    <source>
        <dbReference type="ARBA" id="ARBA00022729"/>
    </source>
</evidence>
<evidence type="ECO:0000256" key="3">
    <source>
        <dbReference type="ARBA" id="ARBA00022448"/>
    </source>
</evidence>
<keyword evidence="11 14" id="KW-0472">Membrane</keyword>
<accession>A0A1G7NYW9</accession>
<dbReference type="PANTHER" id="PTHR32552:SF68">
    <property type="entry name" value="FERRICHROME OUTER MEMBRANE TRANSPORTER_PHAGE RECEPTOR"/>
    <property type="match status" value="1"/>
</dbReference>
<proteinExistence type="inferred from homology"/>
<evidence type="ECO:0000256" key="13">
    <source>
        <dbReference type="ARBA" id="ARBA00023237"/>
    </source>
</evidence>
<dbReference type="CDD" id="cd01347">
    <property type="entry name" value="ligand_gated_channel"/>
    <property type="match status" value="1"/>
</dbReference>
<evidence type="ECO:0000256" key="12">
    <source>
        <dbReference type="ARBA" id="ARBA00023170"/>
    </source>
</evidence>
<dbReference type="Gene3D" id="2.40.170.20">
    <property type="entry name" value="TonB-dependent receptor, beta-barrel domain"/>
    <property type="match status" value="1"/>
</dbReference>
<dbReference type="PROSITE" id="PS52016">
    <property type="entry name" value="TONB_DEPENDENT_REC_3"/>
    <property type="match status" value="1"/>
</dbReference>
<dbReference type="SUPFAM" id="SSF56935">
    <property type="entry name" value="Porins"/>
    <property type="match status" value="1"/>
</dbReference>
<reference evidence="20" key="1">
    <citation type="submission" date="2016-10" db="EMBL/GenBank/DDBJ databases">
        <authorList>
            <person name="Varghese N."/>
            <person name="Submissions S."/>
        </authorList>
    </citation>
    <scope>NUCLEOTIDE SEQUENCE [LARGE SCALE GENOMIC DNA]</scope>
    <source>
        <strain evidence="20">DSM 25329</strain>
    </source>
</reference>
<dbReference type="Pfam" id="PF00593">
    <property type="entry name" value="TonB_dep_Rec_b-barrel"/>
    <property type="match status" value="1"/>
</dbReference>
<comment type="similarity">
    <text evidence="2 14 15">Belongs to the TonB-dependent receptor family.</text>
</comment>
<dbReference type="PANTHER" id="PTHR32552">
    <property type="entry name" value="FERRICHROME IRON RECEPTOR-RELATED"/>
    <property type="match status" value="1"/>
</dbReference>
<dbReference type="Proteomes" id="UP000198748">
    <property type="component" value="Unassembled WGS sequence"/>
</dbReference>
<dbReference type="InterPro" id="IPR008969">
    <property type="entry name" value="CarboxyPept-like_regulatory"/>
</dbReference>
<dbReference type="InterPro" id="IPR037066">
    <property type="entry name" value="Plug_dom_sf"/>
</dbReference>
<dbReference type="NCBIfam" id="TIGR01783">
    <property type="entry name" value="TonB-siderophor"/>
    <property type="match status" value="1"/>
</dbReference>
<keyword evidence="8" id="KW-0408">Iron</keyword>